<dbReference type="InterPro" id="IPR001123">
    <property type="entry name" value="LeuE-type"/>
</dbReference>
<dbReference type="GO" id="GO:0033228">
    <property type="term" value="P:cysteine export across plasma membrane"/>
    <property type="evidence" value="ECO:0007669"/>
    <property type="project" value="TreeGrafter"/>
</dbReference>
<feature type="transmembrane region" description="Helical" evidence="6">
    <location>
        <begin position="172"/>
        <end position="188"/>
    </location>
</feature>
<dbReference type="Proteomes" id="UP000321057">
    <property type="component" value="Unassembled WGS sequence"/>
</dbReference>
<feature type="transmembrane region" description="Helical" evidence="6">
    <location>
        <begin position="104"/>
        <end position="130"/>
    </location>
</feature>
<feature type="transmembrane region" description="Helical" evidence="6">
    <location>
        <begin position="37"/>
        <end position="59"/>
    </location>
</feature>
<feature type="transmembrane region" description="Helical" evidence="6">
    <location>
        <begin position="136"/>
        <end position="160"/>
    </location>
</feature>
<comment type="subcellular location">
    <subcellularLocation>
        <location evidence="1">Cell membrane</location>
        <topology evidence="1">Multi-pass membrane protein</topology>
    </subcellularLocation>
</comment>
<evidence type="ECO:0000313" key="8">
    <source>
        <dbReference type="EMBL" id="SUM30630.1"/>
    </source>
</evidence>
<evidence type="ECO:0000256" key="6">
    <source>
        <dbReference type="SAM" id="Phobius"/>
    </source>
</evidence>
<evidence type="ECO:0000313" key="7">
    <source>
        <dbReference type="EMBL" id="GEQ06752.1"/>
    </source>
</evidence>
<sequence>MTAFLIYVFVTSITPGPSNLYILDSAKAYGIKGAKQFIWGILTGFLFLAVLALCLLFVFENMIMKIEVILQYLGFIYLIYLAYKTYQSSKENMNKHTYQSFKSGFLLQVLNTKSLLFFTTLIGAFILPIANDSTILYLYMIITVFIGWICLLAWGFLGSYLKNYIEQFDRPFKIVMSLLLLYSAISIFL</sequence>
<dbReference type="Proteomes" id="UP000255277">
    <property type="component" value="Unassembled WGS sequence"/>
</dbReference>
<dbReference type="RefSeq" id="WP_052495437.1">
    <property type="nucleotide sequence ID" value="NZ_BKAX01000011.1"/>
</dbReference>
<reference evidence="7 10" key="2">
    <citation type="submission" date="2019-07" db="EMBL/GenBank/DDBJ databases">
        <title>Whole genome shotgun sequence of Staphylococcus gallinarum NBRC 109767.</title>
        <authorList>
            <person name="Hosoyama A."/>
            <person name="Uohara A."/>
            <person name="Ohji S."/>
            <person name="Ichikawa N."/>
        </authorList>
    </citation>
    <scope>NUCLEOTIDE SEQUENCE [LARGE SCALE GENOMIC DNA]</scope>
    <source>
        <strain evidence="7 10">NBRC 109767</strain>
    </source>
</reference>
<dbReference type="OrthoDB" id="198428at2"/>
<name>A0A380FA74_STAGA</name>
<keyword evidence="10" id="KW-1185">Reference proteome</keyword>
<gene>
    <name evidence="8" type="primary">eamB_1</name>
    <name evidence="8" type="ORF">NCTC12195_00029</name>
    <name evidence="7" type="ORF">SGA02_25800</name>
</gene>
<evidence type="ECO:0000256" key="2">
    <source>
        <dbReference type="ARBA" id="ARBA00022475"/>
    </source>
</evidence>
<evidence type="ECO:0000313" key="9">
    <source>
        <dbReference type="Proteomes" id="UP000255277"/>
    </source>
</evidence>
<keyword evidence="4 6" id="KW-1133">Transmembrane helix</keyword>
<dbReference type="PANTHER" id="PTHR30086">
    <property type="entry name" value="ARGININE EXPORTER PROTEIN ARGO"/>
    <property type="match status" value="1"/>
</dbReference>
<dbReference type="GO" id="GO:0015171">
    <property type="term" value="F:amino acid transmembrane transporter activity"/>
    <property type="evidence" value="ECO:0007669"/>
    <property type="project" value="TreeGrafter"/>
</dbReference>
<dbReference type="EMBL" id="BKAX01000011">
    <property type="protein sequence ID" value="GEQ06752.1"/>
    <property type="molecule type" value="Genomic_DNA"/>
</dbReference>
<dbReference type="STRING" id="1293.SH09_10530"/>
<keyword evidence="5 6" id="KW-0472">Membrane</keyword>
<keyword evidence="2" id="KW-1003">Cell membrane</keyword>
<accession>A0A380FA74</accession>
<dbReference type="AlphaFoldDB" id="A0A380FA74"/>
<dbReference type="Pfam" id="PF01810">
    <property type="entry name" value="LysE"/>
    <property type="match status" value="1"/>
</dbReference>
<dbReference type="GO" id="GO:0005886">
    <property type="term" value="C:plasma membrane"/>
    <property type="evidence" value="ECO:0007669"/>
    <property type="project" value="UniProtKB-SubCell"/>
</dbReference>
<proteinExistence type="predicted"/>
<keyword evidence="3 6" id="KW-0812">Transmembrane</keyword>
<dbReference type="EMBL" id="UHDK01000001">
    <property type="protein sequence ID" value="SUM30630.1"/>
    <property type="molecule type" value="Genomic_DNA"/>
</dbReference>
<dbReference type="PANTHER" id="PTHR30086:SF20">
    <property type="entry name" value="ARGININE EXPORTER PROTEIN ARGO-RELATED"/>
    <property type="match status" value="1"/>
</dbReference>
<reference evidence="8 9" key="1">
    <citation type="submission" date="2018-06" db="EMBL/GenBank/DDBJ databases">
        <authorList>
            <consortium name="Pathogen Informatics"/>
            <person name="Doyle S."/>
        </authorList>
    </citation>
    <scope>NUCLEOTIDE SEQUENCE [LARGE SCALE GENOMIC DNA]</scope>
    <source>
        <strain evidence="8 9">NCTC12195</strain>
    </source>
</reference>
<evidence type="ECO:0000313" key="10">
    <source>
        <dbReference type="Proteomes" id="UP000321057"/>
    </source>
</evidence>
<feature type="transmembrane region" description="Helical" evidence="6">
    <location>
        <begin position="65"/>
        <end position="83"/>
    </location>
</feature>
<evidence type="ECO:0000256" key="3">
    <source>
        <dbReference type="ARBA" id="ARBA00022692"/>
    </source>
</evidence>
<organism evidence="8 9">
    <name type="scientific">Staphylococcus gallinarum</name>
    <dbReference type="NCBI Taxonomy" id="1293"/>
    <lineage>
        <taxon>Bacteria</taxon>
        <taxon>Bacillati</taxon>
        <taxon>Bacillota</taxon>
        <taxon>Bacilli</taxon>
        <taxon>Bacillales</taxon>
        <taxon>Staphylococcaceae</taxon>
        <taxon>Staphylococcus</taxon>
    </lineage>
</organism>
<protein>
    <submittedName>
        <fullName evidence="7">Amino acid transporter LysE</fullName>
    </submittedName>
    <submittedName>
        <fullName evidence="8">LysE type translocator family protein</fullName>
    </submittedName>
</protein>
<evidence type="ECO:0000256" key="5">
    <source>
        <dbReference type="ARBA" id="ARBA00023136"/>
    </source>
</evidence>
<evidence type="ECO:0000256" key="4">
    <source>
        <dbReference type="ARBA" id="ARBA00022989"/>
    </source>
</evidence>
<evidence type="ECO:0000256" key="1">
    <source>
        <dbReference type="ARBA" id="ARBA00004651"/>
    </source>
</evidence>